<organism evidence="2 3">
    <name type="scientific">Micromonospora arborensis</name>
    <dbReference type="NCBI Taxonomy" id="2116518"/>
    <lineage>
        <taxon>Bacteria</taxon>
        <taxon>Bacillati</taxon>
        <taxon>Actinomycetota</taxon>
        <taxon>Actinomycetes</taxon>
        <taxon>Micromonosporales</taxon>
        <taxon>Micromonosporaceae</taxon>
        <taxon>Micromonospora</taxon>
    </lineage>
</organism>
<accession>A0A318NNV6</accession>
<dbReference type="InterPro" id="IPR051783">
    <property type="entry name" value="NAD(P)-dependent_oxidoreduct"/>
</dbReference>
<sequence>MTTTERHRWPGIESRTILVTGATGFIGVRLVRRLAALGCTLVAMVRPTSDRTLLTGIPGLRVAVADLDTGAGVHAAIDGVDTVVHLAGQVKARRPSAFRRGNTDSTGRLVAAVADADPLPRLVLCSSLAAAGPSDPGRPRDESTPVAPVSEYGRSKLAAEEIARAARVPTVVLRPTIVYGPGDHDFLPSFLPMARLGTQLRPTRPEREYSFVHVDDLCAALIAAVVRGETLPPDGGDAGVYLISDGQVYGWSDFCRELATAIGRPRPRFVPVPGPLVHATGWLCDLSPVRRGPALTMNRDRAHEIRQLAWTCATDRARADLDFTPAYRLPDGLASAVAWYRGQGLLP</sequence>
<dbReference type="InterPro" id="IPR036291">
    <property type="entry name" value="NAD(P)-bd_dom_sf"/>
</dbReference>
<dbReference type="InterPro" id="IPR001509">
    <property type="entry name" value="Epimerase_deHydtase"/>
</dbReference>
<name>A0A318NNV6_9ACTN</name>
<dbReference type="AlphaFoldDB" id="A0A318NNV6"/>
<dbReference type="SUPFAM" id="SSF51735">
    <property type="entry name" value="NAD(P)-binding Rossmann-fold domains"/>
    <property type="match status" value="1"/>
</dbReference>
<proteinExistence type="predicted"/>
<feature type="domain" description="NAD-dependent epimerase/dehydratase" evidence="1">
    <location>
        <begin position="17"/>
        <end position="229"/>
    </location>
</feature>
<dbReference type="PANTHER" id="PTHR48079">
    <property type="entry name" value="PROTEIN YEEZ"/>
    <property type="match status" value="1"/>
</dbReference>
<dbReference type="EMBL" id="PYBV01000005">
    <property type="protein sequence ID" value="PYC75027.1"/>
    <property type="molecule type" value="Genomic_DNA"/>
</dbReference>
<dbReference type="GO" id="GO:0004029">
    <property type="term" value="F:aldehyde dehydrogenase (NAD+) activity"/>
    <property type="evidence" value="ECO:0007669"/>
    <property type="project" value="TreeGrafter"/>
</dbReference>
<protein>
    <submittedName>
        <fullName evidence="2">Short-chain dehydrogenase</fullName>
    </submittedName>
</protein>
<evidence type="ECO:0000313" key="2">
    <source>
        <dbReference type="EMBL" id="PYC75027.1"/>
    </source>
</evidence>
<dbReference type="PANTHER" id="PTHR48079:SF6">
    <property type="entry name" value="NAD(P)-BINDING DOMAIN-CONTAINING PROTEIN-RELATED"/>
    <property type="match status" value="1"/>
</dbReference>
<dbReference type="Proteomes" id="UP000248333">
    <property type="component" value="Unassembled WGS sequence"/>
</dbReference>
<gene>
    <name evidence="2" type="ORF">C7C45_03875</name>
</gene>
<dbReference type="GO" id="GO:0005737">
    <property type="term" value="C:cytoplasm"/>
    <property type="evidence" value="ECO:0007669"/>
    <property type="project" value="TreeGrafter"/>
</dbReference>
<comment type="caution">
    <text evidence="2">The sequence shown here is derived from an EMBL/GenBank/DDBJ whole genome shotgun (WGS) entry which is preliminary data.</text>
</comment>
<dbReference type="Pfam" id="PF01370">
    <property type="entry name" value="Epimerase"/>
    <property type="match status" value="1"/>
</dbReference>
<reference evidence="2 3" key="1">
    <citation type="submission" date="2018-03" db="EMBL/GenBank/DDBJ databases">
        <title>Bioinformatic expansion and discovery of thiopeptide antibiotics.</title>
        <authorList>
            <person name="Schwalen C.J."/>
            <person name="Hudson G.A."/>
            <person name="Mitchell D.A."/>
        </authorList>
    </citation>
    <scope>NUCLEOTIDE SEQUENCE [LARGE SCALE GENOMIC DNA]</scope>
    <source>
        <strain evidence="2 3">NRRL 8041</strain>
    </source>
</reference>
<keyword evidence="3" id="KW-1185">Reference proteome</keyword>
<evidence type="ECO:0000313" key="3">
    <source>
        <dbReference type="Proteomes" id="UP000248333"/>
    </source>
</evidence>
<dbReference type="Gene3D" id="3.40.50.720">
    <property type="entry name" value="NAD(P)-binding Rossmann-like Domain"/>
    <property type="match status" value="1"/>
</dbReference>
<evidence type="ECO:0000259" key="1">
    <source>
        <dbReference type="Pfam" id="PF01370"/>
    </source>
</evidence>
<dbReference type="OrthoDB" id="9801785at2"/>
<dbReference type="RefSeq" id="WP_110562243.1">
    <property type="nucleotide sequence ID" value="NZ_PYBV01000005.1"/>
</dbReference>